<reference evidence="1" key="1">
    <citation type="submission" date="2023-03" db="EMBL/GenBank/DDBJ databases">
        <title>Massive genome expansion in bonnet fungi (Mycena s.s.) driven by repeated elements and novel gene families across ecological guilds.</title>
        <authorList>
            <consortium name="Lawrence Berkeley National Laboratory"/>
            <person name="Harder C.B."/>
            <person name="Miyauchi S."/>
            <person name="Viragh M."/>
            <person name="Kuo A."/>
            <person name="Thoen E."/>
            <person name="Andreopoulos B."/>
            <person name="Lu D."/>
            <person name="Skrede I."/>
            <person name="Drula E."/>
            <person name="Henrissat B."/>
            <person name="Morin E."/>
            <person name="Kohler A."/>
            <person name="Barry K."/>
            <person name="LaButti K."/>
            <person name="Morin E."/>
            <person name="Salamov A."/>
            <person name="Lipzen A."/>
            <person name="Mereny Z."/>
            <person name="Hegedus B."/>
            <person name="Baldrian P."/>
            <person name="Stursova M."/>
            <person name="Weitz H."/>
            <person name="Taylor A."/>
            <person name="Grigoriev I.V."/>
            <person name="Nagy L.G."/>
            <person name="Martin F."/>
            <person name="Kauserud H."/>
        </authorList>
    </citation>
    <scope>NUCLEOTIDE SEQUENCE</scope>
    <source>
        <strain evidence="1">CBHHK182m</strain>
    </source>
</reference>
<name>A0AAD7NSQ6_9AGAR</name>
<evidence type="ECO:0000313" key="1">
    <source>
        <dbReference type="EMBL" id="KAJ7774033.1"/>
    </source>
</evidence>
<dbReference type="AlphaFoldDB" id="A0AAD7NSQ6"/>
<evidence type="ECO:0000313" key="2">
    <source>
        <dbReference type="Proteomes" id="UP001215598"/>
    </source>
</evidence>
<proteinExistence type="predicted"/>
<dbReference type="EMBL" id="JARKIB010000012">
    <property type="protein sequence ID" value="KAJ7774033.1"/>
    <property type="molecule type" value="Genomic_DNA"/>
</dbReference>
<gene>
    <name evidence="1" type="ORF">B0H16DRAFT_1450839</name>
</gene>
<accession>A0AAD7NSQ6</accession>
<keyword evidence="2" id="KW-1185">Reference proteome</keyword>
<dbReference type="Proteomes" id="UP001215598">
    <property type="component" value="Unassembled WGS sequence"/>
</dbReference>
<sequence length="150" mass="16720">MIQNERWVNQDDLKIAVTSKVDSSVATPHQDIYYGFAGKLQLLDDGLLTIHLSIELDKFFRQNVQSFLKRNGGTAVSAGVSTTLLGPNSVGRTRSEVKLKYYDTPVCRWLAVTARPSTGRFWTRKISDGTGTAPVERLPLNRRNGNGRQP</sequence>
<comment type="caution">
    <text evidence="1">The sequence shown here is derived from an EMBL/GenBank/DDBJ whole genome shotgun (WGS) entry which is preliminary data.</text>
</comment>
<protein>
    <submittedName>
        <fullName evidence="1">Uncharacterized protein</fullName>
    </submittedName>
</protein>
<organism evidence="1 2">
    <name type="scientific">Mycena metata</name>
    <dbReference type="NCBI Taxonomy" id="1033252"/>
    <lineage>
        <taxon>Eukaryota</taxon>
        <taxon>Fungi</taxon>
        <taxon>Dikarya</taxon>
        <taxon>Basidiomycota</taxon>
        <taxon>Agaricomycotina</taxon>
        <taxon>Agaricomycetes</taxon>
        <taxon>Agaricomycetidae</taxon>
        <taxon>Agaricales</taxon>
        <taxon>Marasmiineae</taxon>
        <taxon>Mycenaceae</taxon>
        <taxon>Mycena</taxon>
    </lineage>
</organism>